<organism evidence="4 5">
    <name type="scientific">Nannocystis pusilla</name>
    <dbReference type="NCBI Taxonomy" id="889268"/>
    <lineage>
        <taxon>Bacteria</taxon>
        <taxon>Pseudomonadati</taxon>
        <taxon>Myxococcota</taxon>
        <taxon>Polyangia</taxon>
        <taxon>Nannocystales</taxon>
        <taxon>Nannocystaceae</taxon>
        <taxon>Nannocystis</taxon>
    </lineage>
</organism>
<dbReference type="Pfam" id="PF08238">
    <property type="entry name" value="Sel1"/>
    <property type="match status" value="4"/>
</dbReference>
<dbReference type="InterPro" id="IPR006597">
    <property type="entry name" value="Sel1-like"/>
</dbReference>
<dbReference type="Gene3D" id="1.25.40.10">
    <property type="entry name" value="Tetratricopeptide repeat domain"/>
    <property type="match status" value="2"/>
</dbReference>
<dbReference type="EMBL" id="JAIRAU010000006">
    <property type="protein sequence ID" value="MBZ5709477.1"/>
    <property type="molecule type" value="Genomic_DNA"/>
</dbReference>
<comment type="caution">
    <text evidence="4">The sequence shown here is derived from an EMBL/GenBank/DDBJ whole genome shotgun (WGS) entry which is preliminary data.</text>
</comment>
<feature type="region of interest" description="Disordered" evidence="3">
    <location>
        <begin position="240"/>
        <end position="259"/>
    </location>
</feature>
<sequence>MLSAVFMAGGGCGAGTVGKAVRPTEPTAGEALGAVEVSCREGASDAQPLVVDMTSSERVDLEVAMKEGVAIVAYDCKSMRLLPACKLAGTYKFAGVSRKEEVVKLNDQGEIAANLPFNGVKIAGGVDRGAALDLALVLIGKQSTTISSAGKPELTGRCDGATHFVRSASVGAFAVDVGTRGEARLVADVFGYGANAKSASQRQSLNKDGELGECRAATPDDLKPPAQCRSAVRLELVPISADAPPVVDDSKPPPPPEPTPLAETCPAGMSMAGGKCTADTAVPFVCAPKDEAQCEAQCQNGSAGSCHNLGSIIEARQLERGADGSFVQTAQARNDKLNKLYTTACDGGVAEGCDRLGYIRMALQAPRAEQLDAWQRACQLGHGPACRTLAEEVLRSTSPDLARGRGLLDRGCKLGDPFSCASLAGSFLKPRSGAAPTPDEVAQGVVVLKDACDVKRPFACRQLANLYSDGKLVARDEAAGLSYYEKSCETGDTLSCLNAGLMVFAGRGATKDAARAEALFERTCPSTDAGLSCADLAKAFREGKVVPRDVRRAASYMERMCTAKGIGCTEVADMYLAGKDVPKDRDRALKMYDDMCTKGGGQSCMKLADEITRTDKARAKELYGKECGGGLIEACDKFKKLGGDPATVKRP</sequence>
<accession>A0ABS7TML6</accession>
<evidence type="ECO:0000256" key="2">
    <source>
        <dbReference type="ARBA" id="ARBA00022737"/>
    </source>
</evidence>
<comment type="similarity">
    <text evidence="1">Belongs to the hcp beta-lactamase family.</text>
</comment>
<dbReference type="SMART" id="SM00671">
    <property type="entry name" value="SEL1"/>
    <property type="match status" value="4"/>
</dbReference>
<gene>
    <name evidence="4" type="ORF">K7C98_09415</name>
</gene>
<dbReference type="Proteomes" id="UP001139031">
    <property type="component" value="Unassembled WGS sequence"/>
</dbReference>
<dbReference type="PANTHER" id="PTHR13891:SF1">
    <property type="entry name" value="CYTOCHROME C OXIDASE ASSEMBLY FACTOR 7"/>
    <property type="match status" value="1"/>
</dbReference>
<keyword evidence="5" id="KW-1185">Reference proteome</keyword>
<name>A0ABS7TML6_9BACT</name>
<dbReference type="InterPro" id="IPR040239">
    <property type="entry name" value="HcpB-like"/>
</dbReference>
<dbReference type="InterPro" id="IPR011990">
    <property type="entry name" value="TPR-like_helical_dom_sf"/>
</dbReference>
<dbReference type="SUPFAM" id="SSF81901">
    <property type="entry name" value="HCP-like"/>
    <property type="match status" value="1"/>
</dbReference>
<evidence type="ECO:0000313" key="5">
    <source>
        <dbReference type="Proteomes" id="UP001139031"/>
    </source>
</evidence>
<evidence type="ECO:0000256" key="3">
    <source>
        <dbReference type="SAM" id="MobiDB-lite"/>
    </source>
</evidence>
<protein>
    <submittedName>
        <fullName evidence="4">Sel1 repeat family protein</fullName>
    </submittedName>
</protein>
<proteinExistence type="inferred from homology"/>
<evidence type="ECO:0000313" key="4">
    <source>
        <dbReference type="EMBL" id="MBZ5709477.1"/>
    </source>
</evidence>
<dbReference type="PANTHER" id="PTHR13891">
    <property type="entry name" value="CYTOCHROME C OXIDASE ASSEMBLY FACTOR 7"/>
    <property type="match status" value="1"/>
</dbReference>
<reference evidence="4" key="1">
    <citation type="submission" date="2021-08" db="EMBL/GenBank/DDBJ databases">
        <authorList>
            <person name="Stevens D.C."/>
        </authorList>
    </citation>
    <scope>NUCLEOTIDE SEQUENCE</scope>
    <source>
        <strain evidence="4">DSM 53165</strain>
    </source>
</reference>
<evidence type="ECO:0000256" key="1">
    <source>
        <dbReference type="ARBA" id="ARBA00008486"/>
    </source>
</evidence>
<keyword evidence="2" id="KW-0677">Repeat</keyword>